<accession>A0A8J3WYY7</accession>
<keyword evidence="1" id="KW-0472">Membrane</keyword>
<dbReference type="AlphaFoldDB" id="A0A8J3WYY7"/>
<evidence type="ECO:0000313" key="2">
    <source>
        <dbReference type="EMBL" id="GII20659.1"/>
    </source>
</evidence>
<sequence>MLSTLEAAPVTGVNGRGIAARRPTLIHWTPPFLVHLASNVLFWYAAHRHGFDWLKAATHARYDAFQYLSIARNGYRAEHCPPEMSVPGLTEACGNIGWFPLYPLVLRPVHDLFGLDWAVAGVVVAEVCLLGVLLLLWHLLGARATARNVACLALAACWPGAIYYHATFPIALSVLLALVTWTLLSRGWWALAGLAGMLTAMTYSISALIAPAMLAYLFLTRSRGSWTWLRQAVVACGLTSLGVAATFALLWHDTGRPMVFMDYHRRWGGGLHNPVTSYRELLHALPVPGTGPHAWPVPKVITTLGWELHAALALVVVAVLVVAVEAARGRANALDVALTLYGFLIFTVPLIVGPHITQSRSHALMLPVVLVLRRLPAVGSGLFALAAVPLAYALGVLFLVSTLV</sequence>
<keyword evidence="1" id="KW-0812">Transmembrane</keyword>
<feature type="transmembrane region" description="Helical" evidence="1">
    <location>
        <begin position="190"/>
        <end position="219"/>
    </location>
</feature>
<dbReference type="RefSeq" id="WP_168113069.1">
    <property type="nucleotide sequence ID" value="NZ_BOON01000002.1"/>
</dbReference>
<feature type="transmembrane region" description="Helical" evidence="1">
    <location>
        <begin position="231"/>
        <end position="251"/>
    </location>
</feature>
<dbReference type="EMBL" id="BOON01000002">
    <property type="protein sequence ID" value="GII20659.1"/>
    <property type="molecule type" value="Genomic_DNA"/>
</dbReference>
<keyword evidence="1" id="KW-1133">Transmembrane helix</keyword>
<evidence type="ECO:0000313" key="3">
    <source>
        <dbReference type="Proteomes" id="UP000599074"/>
    </source>
</evidence>
<gene>
    <name evidence="2" type="ORF">Pme01_02560</name>
</gene>
<keyword evidence="3" id="KW-1185">Reference proteome</keyword>
<protein>
    <submittedName>
        <fullName evidence="2">Uncharacterized protein</fullName>
    </submittedName>
</protein>
<dbReference type="Proteomes" id="UP000599074">
    <property type="component" value="Unassembled WGS sequence"/>
</dbReference>
<feature type="transmembrane region" description="Helical" evidence="1">
    <location>
        <begin position="161"/>
        <end position="184"/>
    </location>
</feature>
<organism evidence="2 3">
    <name type="scientific">Planosporangium mesophilum</name>
    <dbReference type="NCBI Taxonomy" id="689768"/>
    <lineage>
        <taxon>Bacteria</taxon>
        <taxon>Bacillati</taxon>
        <taxon>Actinomycetota</taxon>
        <taxon>Actinomycetes</taxon>
        <taxon>Micromonosporales</taxon>
        <taxon>Micromonosporaceae</taxon>
        <taxon>Planosporangium</taxon>
    </lineage>
</organism>
<feature type="transmembrane region" description="Helical" evidence="1">
    <location>
        <begin position="377"/>
        <end position="400"/>
    </location>
</feature>
<feature type="transmembrane region" description="Helical" evidence="1">
    <location>
        <begin position="304"/>
        <end position="324"/>
    </location>
</feature>
<name>A0A8J3WYY7_9ACTN</name>
<evidence type="ECO:0000256" key="1">
    <source>
        <dbReference type="SAM" id="Phobius"/>
    </source>
</evidence>
<feature type="transmembrane region" description="Helical" evidence="1">
    <location>
        <begin position="336"/>
        <end position="357"/>
    </location>
</feature>
<reference evidence="2" key="1">
    <citation type="submission" date="2021-01" db="EMBL/GenBank/DDBJ databases">
        <title>Whole genome shotgun sequence of Planosporangium mesophilum NBRC 109066.</title>
        <authorList>
            <person name="Komaki H."/>
            <person name="Tamura T."/>
        </authorList>
    </citation>
    <scope>NUCLEOTIDE SEQUENCE</scope>
    <source>
        <strain evidence="2">NBRC 109066</strain>
    </source>
</reference>
<proteinExistence type="predicted"/>
<feature type="transmembrane region" description="Helical" evidence="1">
    <location>
        <begin position="117"/>
        <end position="140"/>
    </location>
</feature>
<comment type="caution">
    <text evidence="2">The sequence shown here is derived from an EMBL/GenBank/DDBJ whole genome shotgun (WGS) entry which is preliminary data.</text>
</comment>
<feature type="transmembrane region" description="Helical" evidence="1">
    <location>
        <begin position="25"/>
        <end position="46"/>
    </location>
</feature>